<dbReference type="InterPro" id="IPR018060">
    <property type="entry name" value="HTH_AraC"/>
</dbReference>
<dbReference type="Pfam" id="PF12852">
    <property type="entry name" value="Cupin_6"/>
    <property type="match status" value="1"/>
</dbReference>
<dbReference type="Pfam" id="PF12833">
    <property type="entry name" value="HTH_18"/>
    <property type="match status" value="1"/>
</dbReference>
<organism evidence="5 6">
    <name type="scientific">Solilutibacter tolerans</name>
    <dbReference type="NCBI Taxonomy" id="1604334"/>
    <lineage>
        <taxon>Bacteria</taxon>
        <taxon>Pseudomonadati</taxon>
        <taxon>Pseudomonadota</taxon>
        <taxon>Gammaproteobacteria</taxon>
        <taxon>Lysobacterales</taxon>
        <taxon>Lysobacteraceae</taxon>
        <taxon>Solilutibacter</taxon>
    </lineage>
</organism>
<keyword evidence="6" id="KW-1185">Reference proteome</keyword>
<evidence type="ECO:0000256" key="1">
    <source>
        <dbReference type="ARBA" id="ARBA00023015"/>
    </source>
</evidence>
<dbReference type="GO" id="GO:0043565">
    <property type="term" value="F:sequence-specific DNA binding"/>
    <property type="evidence" value="ECO:0007669"/>
    <property type="project" value="InterPro"/>
</dbReference>
<dbReference type="EMBL" id="FTLW01000003">
    <property type="protein sequence ID" value="SIQ52545.1"/>
    <property type="molecule type" value="Genomic_DNA"/>
</dbReference>
<dbReference type="InterPro" id="IPR032783">
    <property type="entry name" value="AraC_lig"/>
</dbReference>
<dbReference type="RefSeq" id="WP_076586652.1">
    <property type="nucleotide sequence ID" value="NZ_FTLW01000003.1"/>
</dbReference>
<dbReference type="STRING" id="1604334.SAMN05421546_1372"/>
<dbReference type="OrthoDB" id="9783876at2"/>
<evidence type="ECO:0000313" key="6">
    <source>
        <dbReference type="Proteomes" id="UP000241788"/>
    </source>
</evidence>
<dbReference type="InterPro" id="IPR009057">
    <property type="entry name" value="Homeodomain-like_sf"/>
</dbReference>
<gene>
    <name evidence="5" type="ORF">SAMN05421546_1372</name>
</gene>
<accession>A0A1N6TGT2</accession>
<feature type="domain" description="HTH araC/xylS-type" evidence="4">
    <location>
        <begin position="173"/>
        <end position="271"/>
    </location>
</feature>
<evidence type="ECO:0000259" key="4">
    <source>
        <dbReference type="PROSITE" id="PS01124"/>
    </source>
</evidence>
<evidence type="ECO:0000256" key="2">
    <source>
        <dbReference type="ARBA" id="ARBA00023125"/>
    </source>
</evidence>
<dbReference type="PANTHER" id="PTHR46796:SF13">
    <property type="entry name" value="HTH-TYPE TRANSCRIPTIONAL ACTIVATOR RHAS"/>
    <property type="match status" value="1"/>
</dbReference>
<dbReference type="AlphaFoldDB" id="A0A1N6TGT2"/>
<evidence type="ECO:0000256" key="3">
    <source>
        <dbReference type="ARBA" id="ARBA00023163"/>
    </source>
</evidence>
<dbReference type="GO" id="GO:0003700">
    <property type="term" value="F:DNA-binding transcription factor activity"/>
    <property type="evidence" value="ECO:0007669"/>
    <property type="project" value="InterPro"/>
</dbReference>
<dbReference type="SMART" id="SM00342">
    <property type="entry name" value="HTH_ARAC"/>
    <property type="match status" value="1"/>
</dbReference>
<dbReference type="Gene3D" id="1.10.10.60">
    <property type="entry name" value="Homeodomain-like"/>
    <property type="match status" value="2"/>
</dbReference>
<dbReference type="PANTHER" id="PTHR46796">
    <property type="entry name" value="HTH-TYPE TRANSCRIPTIONAL ACTIVATOR RHAS-RELATED"/>
    <property type="match status" value="1"/>
</dbReference>
<sequence>MSQDRFSTLLGRYPLRARVFYSGALCGTSLFDDSDGVGHLHVVRNGVMRTRESNGDTQTHVGPCLIYYSRPTQHWIESDAADLVCASIGFGASQGNPLTRGLPDVLTIPLDSMSSLSPTVELLFDEAFDQRIGRQAALDRLSEIVILQLLRHAMEASLIDQGVLAGLGDAKLSKALDAIHQQPGEAWSLQTLADVSGMSRSRFSSKFLEVVGVTPGEYLAEWRLGIAKTLLLKGRPVKQVAHQVGYADASALARAFAARHDGMSPTKWLKGQALSA</sequence>
<dbReference type="InterPro" id="IPR050204">
    <property type="entry name" value="AraC_XylS_family_regulators"/>
</dbReference>
<dbReference type="SUPFAM" id="SSF46689">
    <property type="entry name" value="Homeodomain-like"/>
    <property type="match status" value="2"/>
</dbReference>
<reference evidence="6" key="1">
    <citation type="submission" date="2017-01" db="EMBL/GenBank/DDBJ databases">
        <authorList>
            <person name="Varghese N."/>
            <person name="Submissions S."/>
        </authorList>
    </citation>
    <scope>NUCLEOTIDE SEQUENCE [LARGE SCALE GENOMIC DNA]</scope>
    <source>
        <strain evidence="6">UM1</strain>
    </source>
</reference>
<dbReference type="Proteomes" id="UP000241788">
    <property type="component" value="Unassembled WGS sequence"/>
</dbReference>
<protein>
    <submittedName>
        <fullName evidence="5">AraC-type DNA-binding protein</fullName>
    </submittedName>
</protein>
<keyword evidence="1" id="KW-0805">Transcription regulation</keyword>
<name>A0A1N6TGT2_9GAMM</name>
<evidence type="ECO:0000313" key="5">
    <source>
        <dbReference type="EMBL" id="SIQ52545.1"/>
    </source>
</evidence>
<dbReference type="PROSITE" id="PS01124">
    <property type="entry name" value="HTH_ARAC_FAMILY_2"/>
    <property type="match status" value="1"/>
</dbReference>
<keyword evidence="2 5" id="KW-0238">DNA-binding</keyword>
<keyword evidence="3" id="KW-0804">Transcription</keyword>
<proteinExistence type="predicted"/>